<evidence type="ECO:0000313" key="1">
    <source>
        <dbReference type="EMBL" id="TCC55300.1"/>
    </source>
</evidence>
<dbReference type="RefSeq" id="WP_131364016.1">
    <property type="nucleotide sequence ID" value="NZ_SJKB01000015.1"/>
</dbReference>
<evidence type="ECO:0008006" key="3">
    <source>
        <dbReference type="Google" id="ProtNLM"/>
    </source>
</evidence>
<dbReference type="GO" id="GO:0005506">
    <property type="term" value="F:iron ion binding"/>
    <property type="evidence" value="ECO:0007669"/>
    <property type="project" value="UniProtKB-ARBA"/>
</dbReference>
<dbReference type="PANTHER" id="PTHR20883">
    <property type="entry name" value="PHYTANOYL-COA DIOXYGENASE DOMAIN CONTAINING 1"/>
    <property type="match status" value="1"/>
</dbReference>
<sequence>MQVPDRNLNELREHGFTIVPGFLAPEELKAAQEALWEQHVHPGGYECFGYPRPAEYFADPSAHQEYAASQFAGSRMAPWQSWDLNRLAFHPDLVDLAERFLGSADLHLYDADLWAKYAGAIDYEQPHHRDFINHTLVVPRRDDPGRQLRSYILLSDIDEDDGPTKIVPLAAGAERPYWPTDKLHGWENFAGGTGLELGAFADVEVSVTGPAGSLFAFRTDILHRGSNMTGVRRARFVLEVNYEVWGSRWTGRTEWPVHSQNPHWTETMERATPRERELFGFPSVGDPYWDDQTLADVQCRYPSMDMAPYTDQASR</sequence>
<accession>A0A4R0K794</accession>
<dbReference type="PANTHER" id="PTHR20883:SF48">
    <property type="entry name" value="ECTOINE DIOXYGENASE"/>
    <property type="match status" value="1"/>
</dbReference>
<gene>
    <name evidence="1" type="ORF">E0H73_35815</name>
</gene>
<dbReference type="Pfam" id="PF05721">
    <property type="entry name" value="PhyH"/>
    <property type="match status" value="1"/>
</dbReference>
<comment type="caution">
    <text evidence="1">The sequence shown here is derived from an EMBL/GenBank/DDBJ whole genome shotgun (WGS) entry which is preliminary data.</text>
</comment>
<dbReference type="OrthoDB" id="7054292at2"/>
<dbReference type="Proteomes" id="UP000291144">
    <property type="component" value="Unassembled WGS sequence"/>
</dbReference>
<name>A0A4R0K794_9ACTN</name>
<dbReference type="SUPFAM" id="SSF51197">
    <property type="entry name" value="Clavaminate synthase-like"/>
    <property type="match status" value="1"/>
</dbReference>
<dbReference type="EMBL" id="SJKB01000015">
    <property type="protein sequence ID" value="TCC55300.1"/>
    <property type="molecule type" value="Genomic_DNA"/>
</dbReference>
<organism evidence="1 2">
    <name type="scientific">Kribbella pittospori</name>
    <dbReference type="NCBI Taxonomy" id="722689"/>
    <lineage>
        <taxon>Bacteria</taxon>
        <taxon>Bacillati</taxon>
        <taxon>Actinomycetota</taxon>
        <taxon>Actinomycetes</taxon>
        <taxon>Propionibacteriales</taxon>
        <taxon>Kribbellaceae</taxon>
        <taxon>Kribbella</taxon>
    </lineage>
</organism>
<dbReference type="InterPro" id="IPR008775">
    <property type="entry name" value="Phytyl_CoA_dOase-like"/>
</dbReference>
<evidence type="ECO:0000313" key="2">
    <source>
        <dbReference type="Proteomes" id="UP000291144"/>
    </source>
</evidence>
<protein>
    <recommendedName>
        <fullName evidence="3">Phytanoyl-CoA dioxygenase</fullName>
    </recommendedName>
</protein>
<reference evidence="1 2" key="1">
    <citation type="submission" date="2019-02" db="EMBL/GenBank/DDBJ databases">
        <title>Kribbella capetownensis sp. nov. and Kribbella speibonae sp. nov., isolated from soil.</title>
        <authorList>
            <person name="Curtis S.M."/>
            <person name="Norton I."/>
            <person name="Everest G.J."/>
            <person name="Meyers P.R."/>
        </authorList>
    </citation>
    <scope>NUCLEOTIDE SEQUENCE [LARGE SCALE GENOMIC DNA]</scope>
    <source>
        <strain evidence="1 2">NRRL B-24813</strain>
    </source>
</reference>
<dbReference type="Gene3D" id="2.60.120.620">
    <property type="entry name" value="q2cbj1_9rhob like domain"/>
    <property type="match status" value="1"/>
</dbReference>
<dbReference type="GO" id="GO:0016706">
    <property type="term" value="F:2-oxoglutarate-dependent dioxygenase activity"/>
    <property type="evidence" value="ECO:0007669"/>
    <property type="project" value="UniProtKB-ARBA"/>
</dbReference>
<dbReference type="AlphaFoldDB" id="A0A4R0K794"/>
<keyword evidence="2" id="KW-1185">Reference proteome</keyword>
<proteinExistence type="predicted"/>